<dbReference type="GO" id="GO:0051666">
    <property type="term" value="P:actin cortical patch localization"/>
    <property type="evidence" value="ECO:0007669"/>
    <property type="project" value="TreeGrafter"/>
</dbReference>
<comment type="caution">
    <text evidence="3">The sequence shown here is derived from an EMBL/GenBank/DDBJ whole genome shotgun (WGS) entry which is preliminary data.</text>
</comment>
<dbReference type="CDD" id="cd16980">
    <property type="entry name" value="VHS_Lsb5"/>
    <property type="match status" value="1"/>
</dbReference>
<dbReference type="SUPFAM" id="SSF89009">
    <property type="entry name" value="GAT-like domain"/>
    <property type="match status" value="1"/>
</dbReference>
<dbReference type="InterPro" id="IPR002014">
    <property type="entry name" value="VHS_dom"/>
</dbReference>
<dbReference type="GO" id="GO:0007015">
    <property type="term" value="P:actin filament organization"/>
    <property type="evidence" value="ECO:0007669"/>
    <property type="project" value="InterPro"/>
</dbReference>
<dbReference type="InterPro" id="IPR008942">
    <property type="entry name" value="ENTH_VHS"/>
</dbReference>
<dbReference type="GO" id="GO:0043130">
    <property type="term" value="F:ubiquitin binding"/>
    <property type="evidence" value="ECO:0007669"/>
    <property type="project" value="InterPro"/>
</dbReference>
<gene>
    <name evidence="3" type="ORF">INT43_005779</name>
</gene>
<proteinExistence type="predicted"/>
<organism evidence="3 4">
    <name type="scientific">Mortierella isabellina</name>
    <name type="common">Filamentous fungus</name>
    <name type="synonym">Umbelopsis isabellina</name>
    <dbReference type="NCBI Taxonomy" id="91625"/>
    <lineage>
        <taxon>Eukaryota</taxon>
        <taxon>Fungi</taxon>
        <taxon>Fungi incertae sedis</taxon>
        <taxon>Mucoromycota</taxon>
        <taxon>Mucoromycotina</taxon>
        <taxon>Umbelopsidomycetes</taxon>
        <taxon>Umbelopsidales</taxon>
        <taxon>Umbelopsidaceae</taxon>
        <taxon>Umbelopsis</taxon>
    </lineage>
</organism>
<evidence type="ECO:0000259" key="2">
    <source>
        <dbReference type="PROSITE" id="PS50179"/>
    </source>
</evidence>
<feature type="compositionally biased region" description="Pro residues" evidence="1">
    <location>
        <begin position="346"/>
        <end position="366"/>
    </location>
</feature>
<dbReference type="GO" id="GO:0007034">
    <property type="term" value="P:vacuolar transport"/>
    <property type="evidence" value="ECO:0007669"/>
    <property type="project" value="UniProtKB-ARBA"/>
</dbReference>
<feature type="region of interest" description="Disordered" evidence="1">
    <location>
        <begin position="147"/>
        <end position="229"/>
    </location>
</feature>
<feature type="region of interest" description="Disordered" evidence="1">
    <location>
        <begin position="332"/>
        <end position="418"/>
    </location>
</feature>
<reference evidence="3" key="1">
    <citation type="submission" date="2020-12" db="EMBL/GenBank/DDBJ databases">
        <title>Metabolic potential, ecology and presence of endohyphal bacteria is reflected in genomic diversity of Mucoromycotina.</title>
        <authorList>
            <person name="Muszewska A."/>
            <person name="Okrasinska A."/>
            <person name="Steczkiewicz K."/>
            <person name="Drgas O."/>
            <person name="Orlowska M."/>
            <person name="Perlinska-Lenart U."/>
            <person name="Aleksandrzak-Piekarczyk T."/>
            <person name="Szatraj K."/>
            <person name="Zielenkiewicz U."/>
            <person name="Pilsyk S."/>
            <person name="Malc E."/>
            <person name="Mieczkowski P."/>
            <person name="Kruszewska J.S."/>
            <person name="Biernat P."/>
            <person name="Pawlowska J."/>
        </authorList>
    </citation>
    <scope>NUCLEOTIDE SEQUENCE</scope>
    <source>
        <strain evidence="3">WA0000067209</strain>
    </source>
</reference>
<dbReference type="InterPro" id="IPR044103">
    <property type="entry name" value="GAT_LSB5"/>
</dbReference>
<sequence>MGIFSEEQQKTSVTHYVDRLSNYDEIEWYQFQQLSEVILIQENGPREAVEAVRKRLKHGTTQQKIRVLEVLKLLMENSNQRFHRQLTSNEKMRERIEIIITSPSEDIELRKELVSLLGTWSSKYKDEPNMRVIADLYELGRAKLGLGSTRRPKARSVSKPAAAHPEPSSPATTSANIIDVSDNTPPVQPPKPVQQPPPTKEQKRRSLPPAAKPTKQTKPRSNTVNSAQPGARFNFAAAKPKIIEQIALANQNCNNLTNALKLINTDEERWEVELQHDARIQEYVERCEESKKKIVRYTRLVEDEDWIGTLLAANENLLKALEAYEMMSIGETPAQMPSPSIASVPSNPPPQPPRPGSTPKSAPSPPDISNMHISMPANTAAASSPQGSAPAEADPFADPFADPETPVEEFPRHQGPRI</sequence>
<accession>A0A8H7PK55</accession>
<dbReference type="OrthoDB" id="10068368at2759"/>
<feature type="domain" description="VHS" evidence="2">
    <location>
        <begin position="27"/>
        <end position="138"/>
    </location>
</feature>
<feature type="non-terminal residue" evidence="3">
    <location>
        <position position="1"/>
    </location>
</feature>
<protein>
    <recommendedName>
        <fullName evidence="2">VHS domain-containing protein</fullName>
    </recommendedName>
</protein>
<dbReference type="AlphaFoldDB" id="A0A8H7PK55"/>
<dbReference type="InterPro" id="IPR038425">
    <property type="entry name" value="GAT_sf"/>
</dbReference>
<evidence type="ECO:0000256" key="1">
    <source>
        <dbReference type="SAM" id="MobiDB-lite"/>
    </source>
</evidence>
<name>A0A8H7PK55_MORIS</name>
<dbReference type="Pfam" id="PF00790">
    <property type="entry name" value="VHS"/>
    <property type="match status" value="1"/>
</dbReference>
<evidence type="ECO:0000313" key="3">
    <source>
        <dbReference type="EMBL" id="KAG2174721.1"/>
    </source>
</evidence>
<evidence type="ECO:0000313" key="4">
    <source>
        <dbReference type="Proteomes" id="UP000654370"/>
    </source>
</evidence>
<dbReference type="InterPro" id="IPR045007">
    <property type="entry name" value="LSB5"/>
</dbReference>
<dbReference type="SMART" id="SM00288">
    <property type="entry name" value="VHS"/>
    <property type="match status" value="1"/>
</dbReference>
<feature type="compositionally biased region" description="Pro residues" evidence="1">
    <location>
        <begin position="186"/>
        <end position="199"/>
    </location>
</feature>
<dbReference type="Gene3D" id="1.25.40.90">
    <property type="match status" value="1"/>
</dbReference>
<dbReference type="GO" id="GO:0030479">
    <property type="term" value="C:actin cortical patch"/>
    <property type="evidence" value="ECO:0007669"/>
    <property type="project" value="TreeGrafter"/>
</dbReference>
<dbReference type="PANTHER" id="PTHR47789">
    <property type="entry name" value="LAS SEVENTEEN-BINDING PROTEIN 5"/>
    <property type="match status" value="1"/>
</dbReference>
<dbReference type="PROSITE" id="PS50179">
    <property type="entry name" value="VHS"/>
    <property type="match status" value="1"/>
</dbReference>
<keyword evidence="4" id="KW-1185">Reference proteome</keyword>
<dbReference type="Proteomes" id="UP000654370">
    <property type="component" value="Unassembled WGS sequence"/>
</dbReference>
<dbReference type="SUPFAM" id="SSF48464">
    <property type="entry name" value="ENTH/VHS domain"/>
    <property type="match status" value="1"/>
</dbReference>
<dbReference type="GO" id="GO:0035091">
    <property type="term" value="F:phosphatidylinositol binding"/>
    <property type="evidence" value="ECO:0007669"/>
    <property type="project" value="InterPro"/>
</dbReference>
<dbReference type="EMBL" id="JAEPQZ010000012">
    <property type="protein sequence ID" value="KAG2174721.1"/>
    <property type="molecule type" value="Genomic_DNA"/>
</dbReference>
<dbReference type="CDD" id="cd14232">
    <property type="entry name" value="GAT_LSB5"/>
    <property type="match status" value="1"/>
</dbReference>
<feature type="compositionally biased region" description="Low complexity" evidence="1">
    <location>
        <begin position="380"/>
        <end position="404"/>
    </location>
</feature>
<feature type="compositionally biased region" description="Low complexity" evidence="1">
    <location>
        <begin position="158"/>
        <end position="175"/>
    </location>
</feature>
<dbReference type="Gene3D" id="1.20.58.160">
    <property type="match status" value="1"/>
</dbReference>
<dbReference type="PANTHER" id="PTHR47789:SF1">
    <property type="entry name" value="LAS SEVENTEEN-BINDING PROTEIN 5"/>
    <property type="match status" value="1"/>
</dbReference>
<dbReference type="GO" id="GO:0006897">
    <property type="term" value="P:endocytosis"/>
    <property type="evidence" value="ECO:0007669"/>
    <property type="project" value="InterPro"/>
</dbReference>